<evidence type="ECO:0000313" key="3">
    <source>
        <dbReference type="EMBL" id="VFB14447.1"/>
    </source>
</evidence>
<sequence>MKKNFIYIVVSCFVLLLTACSTDPEDATGKHVYGENENPYLKSNVNAVVATKAEFPISRLVPKRVKLTDYADKFHTYLGMTVDETLSALSNGSVVFYPINVSRNCWNKTAPTKGTAGWYYNTAGGVSDAASGIAGIELDAASKELVLNVEEAAPVGTALSINVGFAINNGKDFDDYVRFSFDLTVTDPGRIVVSQTIPAGDYATFSINFADYTEVIESCMGMTVKEFSKAVLEDRETGSMAMYLVDSEGNWNETGKYTANGLGYWLTLDAQICNWGDTAAFFVETGDACVNIGRYPGIASGTVVKVSFVYTLKSDKSKFVAFIVTATMA</sequence>
<accession>A0A449I4V9</accession>
<evidence type="ECO:0000313" key="4">
    <source>
        <dbReference type="Proteomes" id="UP000396835"/>
    </source>
</evidence>
<reference evidence="3 4" key="1">
    <citation type="submission" date="2019-02" db="EMBL/GenBank/DDBJ databases">
        <authorList>
            <consortium name="Pathogen Informatics"/>
        </authorList>
    </citation>
    <scope>NUCLEOTIDE SEQUENCE [LARGE SCALE GENOMIC DNA]</scope>
    <source>
        <strain evidence="3 4">3012STDY7078512</strain>
    </source>
</reference>
<evidence type="ECO:0000256" key="1">
    <source>
        <dbReference type="SAM" id="SignalP"/>
    </source>
</evidence>
<name>A0A449I4V9_9BACE</name>
<evidence type="ECO:0000259" key="2">
    <source>
        <dbReference type="Pfam" id="PF16151"/>
    </source>
</evidence>
<dbReference type="Proteomes" id="UP000396835">
    <property type="component" value="Unassembled WGS sequence"/>
</dbReference>
<dbReference type="EMBL" id="CAACYH010000004">
    <property type="protein sequence ID" value="VFB14447.1"/>
    <property type="molecule type" value="Genomic_DNA"/>
</dbReference>
<dbReference type="RefSeq" id="WP_131752434.1">
    <property type="nucleotide sequence ID" value="NZ_CAACYH010000004.1"/>
</dbReference>
<feature type="domain" description="DUF4859" evidence="2">
    <location>
        <begin position="202"/>
        <end position="314"/>
    </location>
</feature>
<feature type="signal peptide" evidence="1">
    <location>
        <begin position="1"/>
        <end position="22"/>
    </location>
</feature>
<keyword evidence="1" id="KW-0732">Signal</keyword>
<protein>
    <recommendedName>
        <fullName evidence="2">DUF4859 domain-containing protein</fullName>
    </recommendedName>
</protein>
<dbReference type="InterPro" id="IPR032339">
    <property type="entry name" value="DUF4859"/>
</dbReference>
<feature type="chain" id="PRO_5019236713" description="DUF4859 domain-containing protein" evidence="1">
    <location>
        <begin position="23"/>
        <end position="329"/>
    </location>
</feature>
<dbReference type="PROSITE" id="PS51257">
    <property type="entry name" value="PROKAR_LIPOPROTEIN"/>
    <property type="match status" value="1"/>
</dbReference>
<dbReference type="AlphaFoldDB" id="A0A449I4V9"/>
<dbReference type="Pfam" id="PF16151">
    <property type="entry name" value="DUF4859"/>
    <property type="match status" value="1"/>
</dbReference>
<proteinExistence type="predicted"/>
<organism evidence="3 4">
    <name type="scientific">Prevotella heparinolytica</name>
    <dbReference type="NCBI Taxonomy" id="28113"/>
    <lineage>
        <taxon>Bacteria</taxon>
        <taxon>Pseudomonadati</taxon>
        <taxon>Bacteroidota</taxon>
        <taxon>Bacteroidia</taxon>
        <taxon>Bacteroidales</taxon>
        <taxon>Bacteroidaceae</taxon>
        <taxon>Bacteroides</taxon>
    </lineage>
</organism>
<gene>
    <name evidence="3" type="ORF">NCTC7812_01999</name>
</gene>
<dbReference type="OrthoDB" id="1023720at2"/>